<dbReference type="RefSeq" id="XP_014148053.1">
    <property type="nucleotide sequence ID" value="XM_014292578.1"/>
</dbReference>
<gene>
    <name evidence="1" type="ORF">SARC_13293</name>
</gene>
<sequence length="49" mass="5302">VRVVSNGRLLKGAKKASTPAGIREMTAENFLICVGSRPRELPNYPTDGM</sequence>
<dbReference type="GeneID" id="25913797"/>
<evidence type="ECO:0000313" key="2">
    <source>
        <dbReference type="Proteomes" id="UP000054560"/>
    </source>
</evidence>
<organism evidence="1 2">
    <name type="scientific">Sphaeroforma arctica JP610</name>
    <dbReference type="NCBI Taxonomy" id="667725"/>
    <lineage>
        <taxon>Eukaryota</taxon>
        <taxon>Ichthyosporea</taxon>
        <taxon>Ichthyophonida</taxon>
        <taxon>Sphaeroforma</taxon>
    </lineage>
</organism>
<evidence type="ECO:0000313" key="1">
    <source>
        <dbReference type="EMBL" id="KNC74151.1"/>
    </source>
</evidence>
<evidence type="ECO:0008006" key="3">
    <source>
        <dbReference type="Google" id="ProtNLM"/>
    </source>
</evidence>
<accession>A0A0L0FCH5</accession>
<protein>
    <recommendedName>
        <fullName evidence="3">FAD/NAD(P)-binding domain-containing protein</fullName>
    </recommendedName>
</protein>
<keyword evidence="2" id="KW-1185">Reference proteome</keyword>
<dbReference type="EMBL" id="KQ244707">
    <property type="protein sequence ID" value="KNC74151.1"/>
    <property type="molecule type" value="Genomic_DNA"/>
</dbReference>
<name>A0A0L0FCH5_9EUKA</name>
<dbReference type="OrthoDB" id="361797at2759"/>
<dbReference type="AlphaFoldDB" id="A0A0L0FCH5"/>
<proteinExistence type="predicted"/>
<dbReference type="Proteomes" id="UP000054560">
    <property type="component" value="Unassembled WGS sequence"/>
</dbReference>
<reference evidence="1 2" key="1">
    <citation type="submission" date="2011-02" db="EMBL/GenBank/DDBJ databases">
        <title>The Genome Sequence of Sphaeroforma arctica JP610.</title>
        <authorList>
            <consortium name="The Broad Institute Genome Sequencing Platform"/>
            <person name="Russ C."/>
            <person name="Cuomo C."/>
            <person name="Young S.K."/>
            <person name="Zeng Q."/>
            <person name="Gargeya S."/>
            <person name="Alvarado L."/>
            <person name="Berlin A."/>
            <person name="Chapman S.B."/>
            <person name="Chen Z."/>
            <person name="Freedman E."/>
            <person name="Gellesch M."/>
            <person name="Goldberg J."/>
            <person name="Griggs A."/>
            <person name="Gujja S."/>
            <person name="Heilman E."/>
            <person name="Heiman D."/>
            <person name="Howarth C."/>
            <person name="Mehta T."/>
            <person name="Neiman D."/>
            <person name="Pearson M."/>
            <person name="Roberts A."/>
            <person name="Saif S."/>
            <person name="Shea T."/>
            <person name="Shenoy N."/>
            <person name="Sisk P."/>
            <person name="Stolte C."/>
            <person name="Sykes S."/>
            <person name="White J."/>
            <person name="Yandava C."/>
            <person name="Burger G."/>
            <person name="Gray M.W."/>
            <person name="Holland P.W.H."/>
            <person name="King N."/>
            <person name="Lang F.B.F."/>
            <person name="Roger A.J."/>
            <person name="Ruiz-Trillo I."/>
            <person name="Haas B."/>
            <person name="Nusbaum C."/>
            <person name="Birren B."/>
        </authorList>
    </citation>
    <scope>NUCLEOTIDE SEQUENCE [LARGE SCALE GENOMIC DNA]</scope>
    <source>
        <strain evidence="1 2">JP610</strain>
    </source>
</reference>
<feature type="non-terminal residue" evidence="1">
    <location>
        <position position="1"/>
    </location>
</feature>